<organism evidence="6 7">
    <name type="scientific">Papiliotrema laurentii</name>
    <name type="common">Cryptococcus laurentii</name>
    <dbReference type="NCBI Taxonomy" id="5418"/>
    <lineage>
        <taxon>Eukaryota</taxon>
        <taxon>Fungi</taxon>
        <taxon>Dikarya</taxon>
        <taxon>Basidiomycota</taxon>
        <taxon>Agaricomycotina</taxon>
        <taxon>Tremellomycetes</taxon>
        <taxon>Tremellales</taxon>
        <taxon>Rhynchogastremaceae</taxon>
        <taxon>Papiliotrema</taxon>
    </lineage>
</organism>
<dbReference type="InterPro" id="IPR000651">
    <property type="entry name" value="Ras-like_Gua-exchang_fac_N"/>
</dbReference>
<evidence type="ECO:0000256" key="1">
    <source>
        <dbReference type="ARBA" id="ARBA00022658"/>
    </source>
</evidence>
<dbReference type="CDD" id="cd00882">
    <property type="entry name" value="Ras_like_GTPase"/>
    <property type="match status" value="1"/>
</dbReference>
<feature type="region of interest" description="Disordered" evidence="3">
    <location>
        <begin position="524"/>
        <end position="549"/>
    </location>
</feature>
<dbReference type="Pfam" id="PF00617">
    <property type="entry name" value="RasGEF"/>
    <property type="match status" value="1"/>
</dbReference>
<dbReference type="InterPro" id="IPR027417">
    <property type="entry name" value="P-loop_NTPase"/>
</dbReference>
<keyword evidence="7" id="KW-1185">Reference proteome</keyword>
<dbReference type="Gene3D" id="1.10.840.10">
    <property type="entry name" value="Ras guanine-nucleotide exchange factors catalytic domain"/>
    <property type="match status" value="1"/>
</dbReference>
<feature type="region of interest" description="Disordered" evidence="3">
    <location>
        <begin position="1"/>
        <end position="113"/>
    </location>
</feature>
<evidence type="ECO:0000313" key="6">
    <source>
        <dbReference type="EMBL" id="KAK1924139.1"/>
    </source>
</evidence>
<feature type="domain" description="Ras-GEF" evidence="4">
    <location>
        <begin position="798"/>
        <end position="1034"/>
    </location>
</feature>
<dbReference type="AlphaFoldDB" id="A0AAD9CY42"/>
<dbReference type="EMBL" id="JAODAN010000005">
    <property type="protein sequence ID" value="KAK1924139.1"/>
    <property type="molecule type" value="Genomic_DNA"/>
</dbReference>
<dbReference type="SMART" id="SM00147">
    <property type="entry name" value="RasGEF"/>
    <property type="match status" value="1"/>
</dbReference>
<dbReference type="InterPro" id="IPR036964">
    <property type="entry name" value="RASGEF_cat_dom_sf"/>
</dbReference>
<dbReference type="GO" id="GO:0005886">
    <property type="term" value="C:plasma membrane"/>
    <property type="evidence" value="ECO:0007669"/>
    <property type="project" value="TreeGrafter"/>
</dbReference>
<sequence length="1057" mass="115176">MPTSETPSTSGVDPLRSSSEVALDPAPPSPRLAFSASPSRTPSVSPRSAQVPSSSIGHSNDGLLTPSSPFLPIPRTASFEDDISTPSSSASSSSLKPLPRPPPKDSPVLPQDPLLRAARLKMSSRDQEAMRRVRSTMIDLKTAPAGASASSSQSLSMSQSSFSASTSPVSPRLPPYPSAGSATLIRHVTSSGTLPNASRTPASRRSTLSKLVVPEKQVAADASELKASADLSTAADPAQYVIAVIGHVQTGKTTLINRAFRPYGVSHPVATRLPSGQLVHSYRSQLPPGGKLTLPSECLIMEMDLASLALSAPSSSKAVSTGTKQIFSESIPEVNGAVVIYDAKIEQSLTSVPELIQRLSAAGIPTIMFACKSDTSSARMVDAAYANSLGEPFNVGLIEVTDETSNGRSKMRNGLRYLLWKVETRLLRQRRKASNPMMTASSSHTITSPSTDSSHQPKLIWQSRGVQDGLPNSSSTSLASAAASDSERASVSSRHSDSGSLHWIMQGPLYSQVNSIHRQGSMAEEMEGNASLEDTHSLESAERESTDWSHVRKAEGDAPIYLSLQEIFDRLFANIVSMEDTGFVKSFFMTYRRFCRPIDVMGQFLDRLKEIEIYETTRDVKHWALQKLAGALIDWTTGNITDLADANVQGLFRQILSLLLRHTFMAHLTVDLVTIEESLTDDMLDLDLSWSLRSDISSADDRPSTHDPELAVDRAVLYNFDSTSSSQPEMITPPEEWGAASTRTASTASIALLDSGSRRNSSSHPRTGSSTGDLVSNRVADEGTSKWSGACGYVLTVDPKTFAVELTRMQWHLFTDIRPRDVFRHDLGKETDTPVRRAIAFFNHISRWVSTIILAGPRPKHRARVYERFMLIAHQLRLLNNYESLYALLIGMSDVSIDRLAQTHMLVQPNSDVVNSFASHQRLMSSQNGFADYKRALEADLTYGRPAIPLLMTIFPMIVKLQSVRPEDVRSDGRIQWDKFMRFGEILSVLSDCQARGPMVPGTPSTTFTSILNDTVIIDDEDELYDRSKTLEPAGHHGVAPGNGRGSVLKRLGKLVL</sequence>
<feature type="region of interest" description="Disordered" evidence="3">
    <location>
        <begin position="430"/>
        <end position="498"/>
    </location>
</feature>
<name>A0AAD9CY42_PAPLA</name>
<dbReference type="GO" id="GO:0007265">
    <property type="term" value="P:Ras protein signal transduction"/>
    <property type="evidence" value="ECO:0007669"/>
    <property type="project" value="TreeGrafter"/>
</dbReference>
<dbReference type="SUPFAM" id="SSF52540">
    <property type="entry name" value="P-loop containing nucleoside triphosphate hydrolases"/>
    <property type="match status" value="1"/>
</dbReference>
<feature type="compositionally biased region" description="Basic and acidic residues" evidence="3">
    <location>
        <begin position="533"/>
        <end position="549"/>
    </location>
</feature>
<feature type="compositionally biased region" description="Low complexity" evidence="3">
    <location>
        <begin position="159"/>
        <end position="170"/>
    </location>
</feature>
<feature type="domain" description="N-terminal Ras-GEF" evidence="5">
    <location>
        <begin position="555"/>
        <end position="680"/>
    </location>
</feature>
<feature type="compositionally biased region" description="Low complexity" evidence="3">
    <location>
        <begin position="84"/>
        <end position="97"/>
    </location>
</feature>
<feature type="compositionally biased region" description="Low complexity" evidence="3">
    <location>
        <begin position="35"/>
        <end position="49"/>
    </location>
</feature>
<keyword evidence="1 2" id="KW-0344">Guanine-nucleotide releasing factor</keyword>
<comment type="caution">
    <text evidence="6">The sequence shown here is derived from an EMBL/GenBank/DDBJ whole genome shotgun (WGS) entry which is preliminary data.</text>
</comment>
<protein>
    <submittedName>
        <fullName evidence="6">Ras guanine nucleotide exchange factor domain-containing protein</fullName>
    </submittedName>
</protein>
<dbReference type="Gene3D" id="1.20.870.10">
    <property type="entry name" value="Son of sevenless (SoS) protein Chain: S domain 1"/>
    <property type="match status" value="1"/>
</dbReference>
<dbReference type="Gene3D" id="3.40.50.300">
    <property type="entry name" value="P-loop containing nucleotide triphosphate hydrolases"/>
    <property type="match status" value="1"/>
</dbReference>
<dbReference type="PROSITE" id="PS50009">
    <property type="entry name" value="RASGEF_CAT"/>
    <property type="match status" value="1"/>
</dbReference>
<dbReference type="InterPro" id="IPR008937">
    <property type="entry name" value="Ras-like_GEF"/>
</dbReference>
<gene>
    <name evidence="6" type="ORF">DB88DRAFT_510515</name>
</gene>
<dbReference type="SUPFAM" id="SSF48366">
    <property type="entry name" value="Ras GEF"/>
    <property type="match status" value="1"/>
</dbReference>
<feature type="region of interest" description="Disordered" evidence="3">
    <location>
        <begin position="159"/>
        <end position="180"/>
    </location>
</feature>
<dbReference type="PROSITE" id="PS50212">
    <property type="entry name" value="RASGEF_NTER"/>
    <property type="match status" value="1"/>
</dbReference>
<feature type="compositionally biased region" description="Low complexity" evidence="3">
    <location>
        <begin position="473"/>
        <end position="493"/>
    </location>
</feature>
<dbReference type="InterPro" id="IPR001895">
    <property type="entry name" value="RASGEF_cat_dom"/>
</dbReference>
<evidence type="ECO:0000259" key="4">
    <source>
        <dbReference type="PROSITE" id="PS50009"/>
    </source>
</evidence>
<dbReference type="Proteomes" id="UP001182556">
    <property type="component" value="Unassembled WGS sequence"/>
</dbReference>
<feature type="region of interest" description="Disordered" evidence="3">
    <location>
        <begin position="754"/>
        <end position="777"/>
    </location>
</feature>
<dbReference type="GO" id="GO:0005085">
    <property type="term" value="F:guanyl-nucleotide exchange factor activity"/>
    <property type="evidence" value="ECO:0007669"/>
    <property type="project" value="UniProtKB-KW"/>
</dbReference>
<dbReference type="PANTHER" id="PTHR23113">
    <property type="entry name" value="GUANINE NUCLEOTIDE EXCHANGE FACTOR"/>
    <property type="match status" value="1"/>
</dbReference>
<evidence type="ECO:0000256" key="2">
    <source>
        <dbReference type="PROSITE-ProRule" id="PRU00168"/>
    </source>
</evidence>
<proteinExistence type="predicted"/>
<feature type="region of interest" description="Disordered" evidence="3">
    <location>
        <begin position="190"/>
        <end position="209"/>
    </location>
</feature>
<feature type="compositionally biased region" description="Polar residues" evidence="3">
    <location>
        <begin position="758"/>
        <end position="774"/>
    </location>
</feature>
<evidence type="ECO:0000259" key="5">
    <source>
        <dbReference type="PROSITE" id="PS50212"/>
    </source>
</evidence>
<accession>A0AAD9CY42</accession>
<feature type="compositionally biased region" description="Polar residues" evidence="3">
    <location>
        <begin position="1"/>
        <end position="20"/>
    </location>
</feature>
<reference evidence="6" key="1">
    <citation type="submission" date="2023-02" db="EMBL/GenBank/DDBJ databases">
        <title>Identification and recombinant expression of a fungal hydrolase from Papiliotrema laurentii that hydrolyzes apple cutin and clears colloidal polyester polyurethane.</title>
        <authorList>
            <consortium name="DOE Joint Genome Institute"/>
            <person name="Roman V.A."/>
            <person name="Bojanowski C."/>
            <person name="Crable B.R."/>
            <person name="Wagner D.N."/>
            <person name="Hung C.S."/>
            <person name="Nadeau L.J."/>
            <person name="Schratz L."/>
            <person name="Haridas S."/>
            <person name="Pangilinan J."/>
            <person name="Lipzen A."/>
            <person name="Na H."/>
            <person name="Yan M."/>
            <person name="Ng V."/>
            <person name="Grigoriev I.V."/>
            <person name="Spatafora J.W."/>
            <person name="Barlow D."/>
            <person name="Biffinger J."/>
            <person name="Kelley-Loughnane N."/>
            <person name="Varaljay V.A."/>
            <person name="Crookes-Goodson W.J."/>
        </authorList>
    </citation>
    <scope>NUCLEOTIDE SEQUENCE</scope>
    <source>
        <strain evidence="6">5307AH</strain>
    </source>
</reference>
<evidence type="ECO:0000256" key="3">
    <source>
        <dbReference type="SAM" id="MobiDB-lite"/>
    </source>
</evidence>
<feature type="compositionally biased region" description="Polar residues" evidence="3">
    <location>
        <begin position="436"/>
        <end position="456"/>
    </location>
</feature>
<dbReference type="PANTHER" id="PTHR23113:SF348">
    <property type="entry name" value="GUANYL-NUCLEOTIDE EXCHANGE FACTOR RASGEF, PUTATIVE (AFU_ORTHOLOGUE AFUA_1G04700)-RELATED"/>
    <property type="match status" value="1"/>
</dbReference>
<dbReference type="InterPro" id="IPR023578">
    <property type="entry name" value="Ras_GEF_dom_sf"/>
</dbReference>
<evidence type="ECO:0000313" key="7">
    <source>
        <dbReference type="Proteomes" id="UP001182556"/>
    </source>
</evidence>